<evidence type="ECO:0008006" key="4">
    <source>
        <dbReference type="Google" id="ProtNLM"/>
    </source>
</evidence>
<evidence type="ECO:0000313" key="3">
    <source>
        <dbReference type="Proteomes" id="UP001217838"/>
    </source>
</evidence>
<dbReference type="EMBL" id="JAQNDN010000001">
    <property type="protein sequence ID" value="MDC0666296.1"/>
    <property type="molecule type" value="Genomic_DNA"/>
</dbReference>
<evidence type="ECO:0000256" key="1">
    <source>
        <dbReference type="SAM" id="SignalP"/>
    </source>
</evidence>
<dbReference type="Proteomes" id="UP001217838">
    <property type="component" value="Unassembled WGS sequence"/>
</dbReference>
<accession>A0ABT5AWU2</accession>
<comment type="caution">
    <text evidence="2">The sequence shown here is derived from an EMBL/GenBank/DDBJ whole genome shotgun (WGS) entry which is preliminary data.</text>
</comment>
<name>A0ABT5AWU2_9BACT</name>
<reference evidence="2 3" key="1">
    <citation type="submission" date="2022-11" db="EMBL/GenBank/DDBJ databases">
        <title>Minimal conservation of predation-associated metabolite biosynthetic gene clusters underscores biosynthetic potential of Myxococcota including descriptions for ten novel species: Archangium lansinium sp. nov., Myxococcus landrumus sp. nov., Nannocystis bai.</title>
        <authorList>
            <person name="Ahearne A."/>
            <person name="Stevens C."/>
            <person name="Dowd S."/>
        </authorList>
    </citation>
    <scope>NUCLEOTIDE SEQUENCE [LARGE SCALE GENOMIC DNA]</scope>
    <source>
        <strain evidence="2 3">NCELM</strain>
    </source>
</reference>
<sequence length="165" mass="17748">MALEAIMARVLAVLGLVASSVVVAGCDDIFTAGGVTTVMPLFASITARDVRDLDPDESLRVELDGAYPTVFEFDGRDGAIDFRRIEIAAPDVEPISMHIWLAREVPIHGIDFANAPGARFRLANDRTAASLGIGDSKDSEPRNCEPFDIVELDELVAVLFVTEAC</sequence>
<gene>
    <name evidence="2" type="ORF">POL58_01045</name>
</gene>
<protein>
    <recommendedName>
        <fullName evidence="4">Lipoprotein</fullName>
    </recommendedName>
</protein>
<keyword evidence="3" id="KW-1185">Reference proteome</keyword>
<keyword evidence="1" id="KW-0732">Signal</keyword>
<dbReference type="RefSeq" id="WP_271993793.1">
    <property type="nucleotide sequence ID" value="NZ_JAQNDN010000001.1"/>
</dbReference>
<proteinExistence type="predicted"/>
<evidence type="ECO:0000313" key="2">
    <source>
        <dbReference type="EMBL" id="MDC0666296.1"/>
    </source>
</evidence>
<feature type="chain" id="PRO_5047176672" description="Lipoprotein" evidence="1">
    <location>
        <begin position="25"/>
        <end position="165"/>
    </location>
</feature>
<organism evidence="2 3">
    <name type="scientific">Nannocystis radixulma</name>
    <dbReference type="NCBI Taxonomy" id="2995305"/>
    <lineage>
        <taxon>Bacteria</taxon>
        <taxon>Pseudomonadati</taxon>
        <taxon>Myxococcota</taxon>
        <taxon>Polyangia</taxon>
        <taxon>Nannocystales</taxon>
        <taxon>Nannocystaceae</taxon>
        <taxon>Nannocystis</taxon>
    </lineage>
</organism>
<feature type="signal peptide" evidence="1">
    <location>
        <begin position="1"/>
        <end position="24"/>
    </location>
</feature>